<organism evidence="2">
    <name type="scientific">Melanthalia intermedia</name>
    <dbReference type="NCBI Taxonomy" id="172989"/>
    <lineage>
        <taxon>Eukaryota</taxon>
        <taxon>Rhodophyta</taxon>
        <taxon>Florideophyceae</taxon>
        <taxon>Rhodymeniophycidae</taxon>
        <taxon>Gracilariales</taxon>
        <taxon>Gracilariaceae</taxon>
        <taxon>Melanthalia</taxon>
    </lineage>
</organism>
<gene>
    <name evidence="2" type="primary">ycf55</name>
</gene>
<evidence type="ECO:0008006" key="3">
    <source>
        <dbReference type="Google" id="ProtNLM"/>
    </source>
</evidence>
<dbReference type="RefSeq" id="YP_009511580.1">
    <property type="nucleotide sequence ID" value="NC_039145.1"/>
</dbReference>
<dbReference type="AlphaFoldDB" id="A0A345UAH1"/>
<accession>A0A345UAH1</accession>
<protein>
    <recommendedName>
        <fullName evidence="3">Transmembrane protein</fullName>
    </recommendedName>
</protein>
<feature type="transmembrane region" description="Helical" evidence="1">
    <location>
        <begin position="285"/>
        <end position="309"/>
    </location>
</feature>
<proteinExistence type="predicted"/>
<name>A0A345UAH1_9FLOR</name>
<sequence length="312" mass="36484">MRLNHQVAHLFAKTRFKFRYDLSNQTGQYLYIDILSNSVKHKLFSIVLVELEILILDLIELNLSIQVLRLLNSKILYDLVQKSIAHFLLEFSSSVSPIALLDSKNYYYLQIVLLEHRWLLEILLNYLVFGCVCMDNYVFPFAKIHTPVKHVAIFLENFVIQASNIVIFMILENFQSLPQIIYFLRTNNLSCSSCISMRSLAFFRNSLIYQNLFCFHIGQPKSIYANRYKVWLISSNGLISKYIHLFRLDDLRQLSSAKLALISFVEFQDLIIPKLENSLFLLARLLLYIFVNIIGNGIVFCIRVIIFIFQSL</sequence>
<keyword evidence="1" id="KW-0472">Membrane</keyword>
<keyword evidence="2" id="KW-0150">Chloroplast</keyword>
<dbReference type="PIRSF" id="PIRSF036962">
    <property type="entry name" value="UCP036962_SignTr_Ycf55"/>
    <property type="match status" value="1"/>
</dbReference>
<dbReference type="InterPro" id="IPR022552">
    <property type="entry name" value="UPF_Ycf55"/>
</dbReference>
<keyword evidence="1" id="KW-0812">Transmembrane</keyword>
<evidence type="ECO:0000313" key="2">
    <source>
        <dbReference type="EMBL" id="AXI97457.1"/>
    </source>
</evidence>
<dbReference type="EMBL" id="MH396016">
    <property type="protein sequence ID" value="AXI97457.1"/>
    <property type="molecule type" value="Genomic_DNA"/>
</dbReference>
<dbReference type="GeneID" id="37624136"/>
<keyword evidence="1" id="KW-1133">Transmembrane helix</keyword>
<geneLocation type="chloroplast" evidence="2"/>
<keyword evidence="2" id="KW-0934">Plastid</keyword>
<evidence type="ECO:0000256" key="1">
    <source>
        <dbReference type="SAM" id="Phobius"/>
    </source>
</evidence>
<dbReference type="InterPro" id="IPR017077">
    <property type="entry name" value="Uncharacterised_Ycf55_algae"/>
</dbReference>
<dbReference type="Pfam" id="PF12452">
    <property type="entry name" value="DUF3685"/>
    <property type="match status" value="1"/>
</dbReference>
<reference evidence="2" key="1">
    <citation type="submission" date="2018-05" db="EMBL/GenBank/DDBJ databases">
        <title>Organellar genomes of Gracilariaceae.</title>
        <authorList>
            <person name="Iha C."/>
            <person name="Oliveira M.C."/>
        </authorList>
    </citation>
    <scope>NUCLEOTIDE SEQUENCE</scope>
</reference>